<gene>
    <name evidence="1" type="ORF">HPB49_025088</name>
</gene>
<keyword evidence="2" id="KW-1185">Reference proteome</keyword>
<proteinExistence type="predicted"/>
<evidence type="ECO:0000313" key="1">
    <source>
        <dbReference type="EMBL" id="KAH7934357.1"/>
    </source>
</evidence>
<evidence type="ECO:0000313" key="2">
    <source>
        <dbReference type="Proteomes" id="UP000821865"/>
    </source>
</evidence>
<protein>
    <submittedName>
        <fullName evidence="1">Uncharacterized protein</fullName>
    </submittedName>
</protein>
<reference evidence="1" key="1">
    <citation type="submission" date="2020-05" db="EMBL/GenBank/DDBJ databases">
        <title>Large-scale comparative analyses of tick genomes elucidate their genetic diversity and vector capacities.</title>
        <authorList>
            <person name="Jia N."/>
            <person name="Wang J."/>
            <person name="Shi W."/>
            <person name="Du L."/>
            <person name="Sun Y."/>
            <person name="Zhan W."/>
            <person name="Jiang J."/>
            <person name="Wang Q."/>
            <person name="Zhang B."/>
            <person name="Ji P."/>
            <person name="Sakyi L.B."/>
            <person name="Cui X."/>
            <person name="Yuan T."/>
            <person name="Jiang B."/>
            <person name="Yang W."/>
            <person name="Lam T.T.-Y."/>
            <person name="Chang Q."/>
            <person name="Ding S."/>
            <person name="Wang X."/>
            <person name="Zhu J."/>
            <person name="Ruan X."/>
            <person name="Zhao L."/>
            <person name="Wei J."/>
            <person name="Que T."/>
            <person name="Du C."/>
            <person name="Cheng J."/>
            <person name="Dai P."/>
            <person name="Han X."/>
            <person name="Huang E."/>
            <person name="Gao Y."/>
            <person name="Liu J."/>
            <person name="Shao H."/>
            <person name="Ye R."/>
            <person name="Li L."/>
            <person name="Wei W."/>
            <person name="Wang X."/>
            <person name="Wang C."/>
            <person name="Yang T."/>
            <person name="Huo Q."/>
            <person name="Li W."/>
            <person name="Guo W."/>
            <person name="Chen H."/>
            <person name="Zhou L."/>
            <person name="Ni X."/>
            <person name="Tian J."/>
            <person name="Zhou Y."/>
            <person name="Sheng Y."/>
            <person name="Liu T."/>
            <person name="Pan Y."/>
            <person name="Xia L."/>
            <person name="Li J."/>
            <person name="Zhao F."/>
            <person name="Cao W."/>
        </authorList>
    </citation>
    <scope>NUCLEOTIDE SEQUENCE</scope>
    <source>
        <strain evidence="1">Dsil-2018</strain>
    </source>
</reference>
<sequence length="269" mass="29893">MNGGGRGHGQAPADGLFVWLPGGEPRDLPVNKTVKYRFFFMVAFSAYIVVNVSVSMRMVDVAGSQFLEFLLKAATLLSNLLFSVYDVLHFVVLRPCCEVIVSYIRHQRYALKTTLETGHGFAMAKLTGADDELEAVRMNLSSIGKLKRMINATWQFTIIESATVILIVSCICIYCTFDEGVTMDQFTLMMTYCFYSVVDFADVVRLSQKMSNEVRELKEYLMKAPIFHEPTTRCGQLAGSIITYSVILVQTSDSLSSLALAKSNHTGAP</sequence>
<accession>A0ACB8C656</accession>
<name>A0ACB8C656_DERSI</name>
<dbReference type="EMBL" id="CM023478">
    <property type="protein sequence ID" value="KAH7934357.1"/>
    <property type="molecule type" value="Genomic_DNA"/>
</dbReference>
<comment type="caution">
    <text evidence="1">The sequence shown here is derived from an EMBL/GenBank/DDBJ whole genome shotgun (WGS) entry which is preliminary data.</text>
</comment>
<dbReference type="Proteomes" id="UP000821865">
    <property type="component" value="Chromosome 9"/>
</dbReference>
<organism evidence="1 2">
    <name type="scientific">Dermacentor silvarum</name>
    <name type="common">Tick</name>
    <dbReference type="NCBI Taxonomy" id="543639"/>
    <lineage>
        <taxon>Eukaryota</taxon>
        <taxon>Metazoa</taxon>
        <taxon>Ecdysozoa</taxon>
        <taxon>Arthropoda</taxon>
        <taxon>Chelicerata</taxon>
        <taxon>Arachnida</taxon>
        <taxon>Acari</taxon>
        <taxon>Parasitiformes</taxon>
        <taxon>Ixodida</taxon>
        <taxon>Ixodoidea</taxon>
        <taxon>Ixodidae</taxon>
        <taxon>Rhipicephalinae</taxon>
        <taxon>Dermacentor</taxon>
    </lineage>
</organism>